<sequence length="734" mass="79932">MEDEWNTDGGLVSLTLEVPSAIQLPGSIRFRSFTETSYEDNESGDSATITAWKATRWNDLGIHKRRRLDDAPGYECGDVVQPLLHVVKDSFDVAQRRMETLHWFQKPRSAEEISARFALDRRLGVTPSLAATHQALTRLQQLNRTEAIIDLAEDLVMDSPTISLWTLLRIVDGLKGQPQCAARIVFSLSPLVTNGAVPPSAWTSLCDGLDKVARQLPAPLERPLVELFGEVLYRARDDGPVDGKFVVYYGQALLKSRAPIGSIMGFVRAELLSGRNAPSADGTSAIRLGAFLSDLIQVMCSASGGAEEREERVPLSAADRLMHCGDLVKHAYAGRLQLTQGAFDAFLRFCDESQDYHRLCIVFLAMCTLSTPTLSSVARVAEVLCDVKQMSDYLADVLHQSTPSLMLYLLLRHGSVSLFPQINNNNIRTRGGNVSNNERDKLEMHFCTCLARLCVRDGDEFVCMALFSAIIDIGRPVGASAFISEVANSLRCPVKLFGGRATPAGVAASVEPFNVEALYYALRPAVASSGSGGIGDGTSLDALRTIPQSRPLASLLGGRDLAEKTCGTTVEQALAGLLTSPHVYCTVVCESAISSLVKSPPLAEAFAKMMDGYATKMGAIAFVPFDVCTAEQLTDDGRKFLFEWISRYAWFVVLPLSLTMQLAMNPAAVTVGKWKTEERLNESRCIRLFHAIQAAKHTKVAFITAEPNVAEDAKASGVHPVITLTDLAKRLGIN</sequence>
<reference evidence="1" key="1">
    <citation type="submission" date="2016-09" db="EMBL/GenBank/DDBJ databases">
        <authorList>
            <person name="Hebert L."/>
            <person name="Moumen B."/>
        </authorList>
    </citation>
    <scope>NUCLEOTIDE SEQUENCE [LARGE SCALE GENOMIC DNA]</scope>
    <source>
        <strain evidence="1">OVI</strain>
    </source>
</reference>
<gene>
    <name evidence="1" type="ORF">TEOVI_000835000</name>
</gene>
<dbReference type="AlphaFoldDB" id="A0A1G4I9A7"/>
<evidence type="ECO:0000313" key="1">
    <source>
        <dbReference type="EMBL" id="SCU68549.1"/>
    </source>
</evidence>
<accession>A0A1G4I9A7</accession>
<dbReference type="EMBL" id="CZPT02001001">
    <property type="protein sequence ID" value="SCU68549.1"/>
    <property type="molecule type" value="Genomic_DNA"/>
</dbReference>
<dbReference type="GeneID" id="92382284"/>
<organism evidence="1 2">
    <name type="scientific">Trypanosoma equiperdum</name>
    <dbReference type="NCBI Taxonomy" id="5694"/>
    <lineage>
        <taxon>Eukaryota</taxon>
        <taxon>Discoba</taxon>
        <taxon>Euglenozoa</taxon>
        <taxon>Kinetoplastea</taxon>
        <taxon>Metakinetoplastina</taxon>
        <taxon>Trypanosomatida</taxon>
        <taxon>Trypanosomatidae</taxon>
        <taxon>Trypanosoma</taxon>
    </lineage>
</organism>
<name>A0A1G4I9A7_TRYEQ</name>
<dbReference type="Proteomes" id="UP000195570">
    <property type="component" value="Unassembled WGS sequence"/>
</dbReference>
<dbReference type="RefSeq" id="XP_067079694.1">
    <property type="nucleotide sequence ID" value="XM_067223593.1"/>
</dbReference>
<proteinExistence type="predicted"/>
<dbReference type="VEuPathDB" id="TriTrypDB:TEOVI_000835000"/>
<keyword evidence="2" id="KW-1185">Reference proteome</keyword>
<evidence type="ECO:0000313" key="2">
    <source>
        <dbReference type="Proteomes" id="UP000195570"/>
    </source>
</evidence>
<comment type="caution">
    <text evidence="1">The sequence shown here is derived from an EMBL/GenBank/DDBJ whole genome shotgun (WGS) entry which is preliminary data.</text>
</comment>
<protein>
    <submittedName>
        <fullName evidence="1">Uncharacterized protein</fullName>
    </submittedName>
</protein>